<dbReference type="Proteomes" id="UP000507470">
    <property type="component" value="Unassembled WGS sequence"/>
</dbReference>
<dbReference type="AlphaFoldDB" id="A0A6J8ABC2"/>
<proteinExistence type="predicted"/>
<keyword evidence="2" id="KW-1185">Reference proteome</keyword>
<sequence>MSNSNSSSITSFRKTWLLSTECNYCSLLDYIKKNFKCLEDIVYILEYSRHSVKYDEDDLSNLSEQIQSRVCGFKKSNYLFARIFIFPDKQISIRVGLYLHRSIQRQLCDARKRSQHIINEANGECAVIKKDQNYLTKVLAERILKTDLTYCTHVSTNKKHAQIRVLTNRCFKLTRMTLHQKPLNPILARPVLQSALKKLLRSFLLETKELIGGGIHREQNKKRKK</sequence>
<dbReference type="EMBL" id="CACVKT020000843">
    <property type="protein sequence ID" value="CAC5363403.1"/>
    <property type="molecule type" value="Genomic_DNA"/>
</dbReference>
<gene>
    <name evidence="1" type="ORF">MCOR_4847</name>
</gene>
<reference evidence="1 2" key="1">
    <citation type="submission" date="2020-06" db="EMBL/GenBank/DDBJ databases">
        <authorList>
            <person name="Li R."/>
            <person name="Bekaert M."/>
        </authorList>
    </citation>
    <scope>NUCLEOTIDE SEQUENCE [LARGE SCALE GENOMIC DNA]</scope>
    <source>
        <strain evidence="2">wild</strain>
    </source>
</reference>
<organism evidence="1 2">
    <name type="scientific">Mytilus coruscus</name>
    <name type="common">Sea mussel</name>
    <dbReference type="NCBI Taxonomy" id="42192"/>
    <lineage>
        <taxon>Eukaryota</taxon>
        <taxon>Metazoa</taxon>
        <taxon>Spiralia</taxon>
        <taxon>Lophotrochozoa</taxon>
        <taxon>Mollusca</taxon>
        <taxon>Bivalvia</taxon>
        <taxon>Autobranchia</taxon>
        <taxon>Pteriomorphia</taxon>
        <taxon>Mytilida</taxon>
        <taxon>Mytiloidea</taxon>
        <taxon>Mytilidae</taxon>
        <taxon>Mytilinae</taxon>
        <taxon>Mytilus</taxon>
    </lineage>
</organism>
<protein>
    <submittedName>
        <fullName evidence="1">Uncharacterized protein</fullName>
    </submittedName>
</protein>
<name>A0A6J8ABC2_MYTCO</name>
<evidence type="ECO:0000313" key="1">
    <source>
        <dbReference type="EMBL" id="CAC5363403.1"/>
    </source>
</evidence>
<accession>A0A6J8ABC2</accession>
<evidence type="ECO:0000313" key="2">
    <source>
        <dbReference type="Proteomes" id="UP000507470"/>
    </source>
</evidence>